<dbReference type="EMBL" id="JBAHYK010000968">
    <property type="protein sequence ID" value="KAL0570256.1"/>
    <property type="molecule type" value="Genomic_DNA"/>
</dbReference>
<keyword evidence="3" id="KW-1185">Reference proteome</keyword>
<proteinExistence type="predicted"/>
<feature type="region of interest" description="Disordered" evidence="1">
    <location>
        <begin position="478"/>
        <end position="503"/>
    </location>
</feature>
<gene>
    <name evidence="2" type="ORF">V5O48_011706</name>
</gene>
<feature type="compositionally biased region" description="Basic and acidic residues" evidence="1">
    <location>
        <begin position="19"/>
        <end position="33"/>
    </location>
</feature>
<organism evidence="2 3">
    <name type="scientific">Marasmius crinis-equi</name>
    <dbReference type="NCBI Taxonomy" id="585013"/>
    <lineage>
        <taxon>Eukaryota</taxon>
        <taxon>Fungi</taxon>
        <taxon>Dikarya</taxon>
        <taxon>Basidiomycota</taxon>
        <taxon>Agaricomycotina</taxon>
        <taxon>Agaricomycetes</taxon>
        <taxon>Agaricomycetidae</taxon>
        <taxon>Agaricales</taxon>
        <taxon>Marasmiineae</taxon>
        <taxon>Marasmiaceae</taxon>
        <taxon>Marasmius</taxon>
    </lineage>
</organism>
<sequence>MTKGVVTEPRRSSRQKALKVKEESKPITLHEYDSDVSSDLSSVPDDFEGRGVGITLKAEEPNPTVPSSALDSQHHGWNHPSELEYLTPSDWSDTQIMHHLIAHSFDIPSQKPHGGTPFVEFTSVDGSTTVLPSGYRVPLMLFMRFQWDTLKLVLSSSNSVTTREAQWNLYKYPLLHISRLCKTLLQQAQDSLGGFDVDLDSGVTKRKPKQEGINKWWRCDTFDRALVRYKMKWVIVEGDKAKFEAKVKEFWEKYGEKEFKRDVLKYSWRKSALAGHHGFALTENEIQNGITAKELMDGLKEKDGKWCWETSPNVNRGTDAWTLRKTASKSSRFAAPAPSTLTSMTSTVVNQQLGSISSLGHSPTSSASRKRHGCSLEREGVAKKARKETATSSRKLVEPVAQPFPFTCPPLQVKVVGERDIVEPHSDILEIEIVNKPDSLRSRSDAAASRPLATSARSAPSCRQPNVRLLRREDFILPEARDLQEKTATKSSNPSSGHPKVLPYSIRSIPNQAKPSTHSNAAIPNHVKSAATSNSRSSTFNQQPRSSAPSSPSKPPIRSQSQSSPAVELSEVKERLHRVESLMIQHQNESAEILERLSESILGLRRDYDLARVTLVYEALDRVEKQVLEMREELRRGAGK</sequence>
<feature type="compositionally biased region" description="Polar residues" evidence="1">
    <location>
        <begin position="530"/>
        <end position="541"/>
    </location>
</feature>
<feature type="compositionally biased region" description="Basic and acidic residues" evidence="1">
    <location>
        <begin position="478"/>
        <end position="488"/>
    </location>
</feature>
<name>A0ABR3F4W3_9AGAR</name>
<protein>
    <submittedName>
        <fullName evidence="2">Uncharacterized protein</fullName>
    </submittedName>
</protein>
<feature type="region of interest" description="Disordered" evidence="1">
    <location>
        <begin position="441"/>
        <end position="466"/>
    </location>
</feature>
<comment type="caution">
    <text evidence="2">The sequence shown here is derived from an EMBL/GenBank/DDBJ whole genome shotgun (WGS) entry which is preliminary data.</text>
</comment>
<evidence type="ECO:0000256" key="1">
    <source>
        <dbReference type="SAM" id="MobiDB-lite"/>
    </source>
</evidence>
<evidence type="ECO:0000313" key="2">
    <source>
        <dbReference type="EMBL" id="KAL0570256.1"/>
    </source>
</evidence>
<feature type="region of interest" description="Disordered" evidence="1">
    <location>
        <begin position="356"/>
        <end position="394"/>
    </location>
</feature>
<feature type="region of interest" description="Disordered" evidence="1">
    <location>
        <begin position="529"/>
        <end position="568"/>
    </location>
</feature>
<feature type="region of interest" description="Disordered" evidence="1">
    <location>
        <begin position="1"/>
        <end position="44"/>
    </location>
</feature>
<evidence type="ECO:0000313" key="3">
    <source>
        <dbReference type="Proteomes" id="UP001465976"/>
    </source>
</evidence>
<feature type="compositionally biased region" description="Polar residues" evidence="1">
    <location>
        <begin position="356"/>
        <end position="367"/>
    </location>
</feature>
<feature type="compositionally biased region" description="Polar residues" evidence="1">
    <location>
        <begin position="455"/>
        <end position="464"/>
    </location>
</feature>
<feature type="non-terminal residue" evidence="2">
    <location>
        <position position="640"/>
    </location>
</feature>
<feature type="compositionally biased region" description="Low complexity" evidence="1">
    <location>
        <begin position="542"/>
        <end position="566"/>
    </location>
</feature>
<accession>A0ABR3F4W3</accession>
<feature type="compositionally biased region" description="Low complexity" evidence="1">
    <location>
        <begin position="35"/>
        <end position="44"/>
    </location>
</feature>
<reference evidence="2 3" key="1">
    <citation type="submission" date="2024-02" db="EMBL/GenBank/DDBJ databases">
        <title>A draft genome for the cacao thread blight pathogen Marasmius crinis-equi.</title>
        <authorList>
            <person name="Cohen S.P."/>
            <person name="Baruah I.K."/>
            <person name="Amoako-Attah I."/>
            <person name="Bukari Y."/>
            <person name="Meinhardt L.W."/>
            <person name="Bailey B.A."/>
        </authorList>
    </citation>
    <scope>NUCLEOTIDE SEQUENCE [LARGE SCALE GENOMIC DNA]</scope>
    <source>
        <strain evidence="2 3">GH-76</strain>
    </source>
</reference>
<dbReference type="Proteomes" id="UP001465976">
    <property type="component" value="Unassembled WGS sequence"/>
</dbReference>